<dbReference type="OrthoDB" id="1756190at2"/>
<dbReference type="Gene3D" id="3.40.50.12090">
    <property type="match status" value="2"/>
</dbReference>
<organism evidence="1 2">
    <name type="scientific">Peptacetobacter hominis</name>
    <dbReference type="NCBI Taxonomy" id="2743610"/>
    <lineage>
        <taxon>Bacteria</taxon>
        <taxon>Bacillati</taxon>
        <taxon>Bacillota</taxon>
        <taxon>Clostridia</taxon>
        <taxon>Peptostreptococcales</taxon>
        <taxon>Peptostreptococcaceae</taxon>
        <taxon>Peptacetobacter</taxon>
    </lineage>
</organism>
<evidence type="ECO:0000313" key="2">
    <source>
        <dbReference type="Proteomes" id="UP000317863"/>
    </source>
</evidence>
<dbReference type="RefSeq" id="WP_142536362.1">
    <property type="nucleotide sequence ID" value="NZ_SGJB01000013.1"/>
</dbReference>
<gene>
    <name evidence="1" type="ORF">EXD82_07870</name>
</gene>
<comment type="caution">
    <text evidence="1">The sequence shown here is derived from an EMBL/GenBank/DDBJ whole genome shotgun (WGS) entry which is preliminary data.</text>
</comment>
<dbReference type="InterPro" id="IPR051922">
    <property type="entry name" value="Bact_Sporulation_Assoc"/>
</dbReference>
<reference evidence="1 2" key="1">
    <citation type="submission" date="2019-02" db="EMBL/GenBank/DDBJ databases">
        <title>Peptostreptococcaceae bacterium ZHW00191 nov., a new bacterium isolated from the human gut.</title>
        <authorList>
            <person name="Zhou H.-W."/>
            <person name="Chen X.-J."/>
        </authorList>
    </citation>
    <scope>NUCLEOTIDE SEQUENCE [LARGE SCALE GENOMIC DNA]</scope>
    <source>
        <strain evidence="1 2">ZHW00191</strain>
    </source>
</reference>
<accession>A0A544QU56</accession>
<dbReference type="AlphaFoldDB" id="A0A544QU56"/>
<dbReference type="EMBL" id="SGJB01000013">
    <property type="protein sequence ID" value="TQQ84241.1"/>
    <property type="molecule type" value="Genomic_DNA"/>
</dbReference>
<dbReference type="InterPro" id="IPR007253">
    <property type="entry name" value="Cell_wall-bd_2"/>
</dbReference>
<name>A0A544QU56_9FIRM</name>
<dbReference type="PANTHER" id="PTHR30032:SF8">
    <property type="entry name" value="GERMINATION-SPECIFIC N-ACETYLMURAMOYL-L-ALANINE AMIDASE"/>
    <property type="match status" value="1"/>
</dbReference>
<dbReference type="PANTHER" id="PTHR30032">
    <property type="entry name" value="N-ACETYLMURAMOYL-L-ALANINE AMIDASE-RELATED"/>
    <property type="match status" value="1"/>
</dbReference>
<proteinExistence type="predicted"/>
<sequence>MKRKRIYSLLISLILVFGVSISSVMALTVTEIKGQDRYETSALISDKQSYSTAILVNTTKSIADGLSASALSGAANAPIMFVKSNSIPNEVALRLECTNHVYIIGSETAINTSVENTLKNAGFMVTRIGGSNRYETSVNVAKEVKRIKGGADKAFIVNGLKGEADAMSISSVAARDSAPVILTNGTSITNSALDVIKGINNKYIIGLEGVVSNSIKTQTNAVRIGGENRFATNKEIIGYFYKNVTSFHLSKSDQFVDALAAAPITKYKPIVLVSKNGDKSVLQGATELVALGGIDKDVIEKCKEAAQN</sequence>
<dbReference type="Proteomes" id="UP000317863">
    <property type="component" value="Unassembled WGS sequence"/>
</dbReference>
<dbReference type="Pfam" id="PF04122">
    <property type="entry name" value="CW_binding_2"/>
    <property type="match status" value="3"/>
</dbReference>
<evidence type="ECO:0000313" key="1">
    <source>
        <dbReference type="EMBL" id="TQQ84241.1"/>
    </source>
</evidence>
<protein>
    <submittedName>
        <fullName evidence="1">Cell wall-binding repeat-containing protein</fullName>
    </submittedName>
</protein>
<keyword evidence="2" id="KW-1185">Reference proteome</keyword>